<evidence type="ECO:0000256" key="4">
    <source>
        <dbReference type="ARBA" id="ARBA00014409"/>
    </source>
</evidence>
<evidence type="ECO:0000256" key="11">
    <source>
        <dbReference type="ARBA" id="ARBA00033050"/>
    </source>
</evidence>
<dbReference type="InterPro" id="IPR050862">
    <property type="entry name" value="RdRp_reductase_class-2"/>
</dbReference>
<evidence type="ECO:0000256" key="8">
    <source>
        <dbReference type="ARBA" id="ARBA00023002"/>
    </source>
</evidence>
<evidence type="ECO:0000256" key="10">
    <source>
        <dbReference type="ARBA" id="ARBA00025437"/>
    </source>
</evidence>
<evidence type="ECO:0000313" key="16">
    <source>
        <dbReference type="EMBL" id="MBA0083538.1"/>
    </source>
</evidence>
<dbReference type="InterPro" id="IPR000788">
    <property type="entry name" value="RNR_lg_C"/>
</dbReference>
<keyword evidence="8 16" id="KW-0560">Oxidoreductase</keyword>
<dbReference type="GO" id="GO:0031419">
    <property type="term" value="F:cobalamin binding"/>
    <property type="evidence" value="ECO:0007669"/>
    <property type="project" value="UniProtKB-KW"/>
</dbReference>
<comment type="cofactor">
    <cofactor evidence="1">
        <name>adenosylcob(III)alamin</name>
        <dbReference type="ChEBI" id="CHEBI:18408"/>
    </cofactor>
</comment>
<feature type="domain" description="TSCPD" evidence="15">
    <location>
        <begin position="178"/>
        <end position="276"/>
    </location>
</feature>
<dbReference type="GO" id="GO:0071897">
    <property type="term" value="P:DNA biosynthetic process"/>
    <property type="evidence" value="ECO:0007669"/>
    <property type="project" value="UniProtKB-KW"/>
</dbReference>
<dbReference type="GO" id="GO:0000166">
    <property type="term" value="F:nucleotide binding"/>
    <property type="evidence" value="ECO:0007669"/>
    <property type="project" value="UniProtKB-KW"/>
</dbReference>
<comment type="function">
    <text evidence="10">Catalyzes the reduction of ribonucleotides to deoxyribonucleotides. May function to provide a pool of deoxyribonucleotide precursors for DNA repair during oxygen limitation and/or for immediate growth after restoration of oxygen.</text>
</comment>
<evidence type="ECO:0000256" key="5">
    <source>
        <dbReference type="ARBA" id="ARBA00022628"/>
    </source>
</evidence>
<keyword evidence="7" id="KW-0547">Nucleotide-binding</keyword>
<evidence type="ECO:0000256" key="3">
    <source>
        <dbReference type="ARBA" id="ARBA00012274"/>
    </source>
</evidence>
<keyword evidence="9" id="KW-0170">Cobalt</keyword>
<reference evidence="16" key="1">
    <citation type="submission" date="2020-06" db="EMBL/GenBank/DDBJ databases">
        <title>Legume-microbial interactions unlock mineral nutrients during tropical forest succession.</title>
        <authorList>
            <person name="Epihov D.Z."/>
        </authorList>
    </citation>
    <scope>NUCLEOTIDE SEQUENCE [LARGE SCALE GENOMIC DNA]</scope>
    <source>
        <strain evidence="16">Pan2503</strain>
    </source>
</reference>
<dbReference type="SUPFAM" id="SSF51998">
    <property type="entry name" value="PFL-like glycyl radical enzymes"/>
    <property type="match status" value="1"/>
</dbReference>
<sequence length="357" mass="38257">ALVKYKKLVGGGLIKIVNNTVPQALMRLGYTPEQSSEIVSYIDKNGKIEGAPYVKEEHLAVFDCSLAPEGGGRSIRWTGHVKMMAAAQPFLSGAISKTINMPEESSVEDIMNAYIESWRLGLKAVAIYRDNSKRSQPLSAAKDARKEDKKTKAAAGAGEPVQRELFQRAQREKMPYERASVTHKFSVSGHEGYITVGMYDDGRPGEVFIKMAKEGSTLSGVMDGLALTISLGLQYGVPLKVFVDKLLNTRFEPSGITANPNIRFVSSVLDYIARWLGGRFISSDYLKLNGGTHADAGPAVPAQVILPALASVPTAAASSKPTNAHEGAPTCSECGMLMVPNGACYKCENCGSTSGCS</sequence>
<evidence type="ECO:0000256" key="1">
    <source>
        <dbReference type="ARBA" id="ARBA00001922"/>
    </source>
</evidence>
<keyword evidence="6" id="KW-0237">DNA synthesis</keyword>
<keyword evidence="5" id="KW-0846">Cobalamin</keyword>
<organism evidence="16 17">
    <name type="scientific">Candidatus Acidiferrum panamense</name>
    <dbReference type="NCBI Taxonomy" id="2741543"/>
    <lineage>
        <taxon>Bacteria</taxon>
        <taxon>Pseudomonadati</taxon>
        <taxon>Acidobacteriota</taxon>
        <taxon>Terriglobia</taxon>
        <taxon>Candidatus Acidiferrales</taxon>
        <taxon>Candidatus Acidiferrum</taxon>
    </lineage>
</organism>
<comment type="similarity">
    <text evidence="2">Belongs to the ribonucleoside diphosphate reductase class-2 family.</text>
</comment>
<feature type="domain" description="Ribonucleotide reductase large subunit C-terminal" evidence="14">
    <location>
        <begin position="2"/>
        <end position="128"/>
    </location>
</feature>
<evidence type="ECO:0000259" key="14">
    <source>
        <dbReference type="Pfam" id="PF02867"/>
    </source>
</evidence>
<proteinExistence type="inferred from homology"/>
<dbReference type="EC" id="1.17.4.1" evidence="3"/>
<evidence type="ECO:0000256" key="6">
    <source>
        <dbReference type="ARBA" id="ARBA00022634"/>
    </source>
</evidence>
<protein>
    <recommendedName>
        <fullName evidence="4">Vitamin B12-dependent ribonucleotide reductase</fullName>
        <ecNumber evidence="3">1.17.4.1</ecNumber>
    </recommendedName>
    <alternativeName>
        <fullName evidence="11">Ribonucleoside-diphosphate reductase NrdJ</fullName>
    </alternativeName>
</protein>
<keyword evidence="17" id="KW-1185">Reference proteome</keyword>
<evidence type="ECO:0000256" key="9">
    <source>
        <dbReference type="ARBA" id="ARBA00023285"/>
    </source>
</evidence>
<comment type="caution">
    <text evidence="16">The sequence shown here is derived from an EMBL/GenBank/DDBJ whole genome shotgun (WGS) entry which is preliminary data.</text>
</comment>
<feature type="compositionally biased region" description="Basic and acidic residues" evidence="13">
    <location>
        <begin position="142"/>
        <end position="151"/>
    </location>
</feature>
<feature type="region of interest" description="Disordered" evidence="13">
    <location>
        <begin position="136"/>
        <end position="160"/>
    </location>
</feature>
<evidence type="ECO:0000256" key="2">
    <source>
        <dbReference type="ARBA" id="ARBA00007405"/>
    </source>
</evidence>
<evidence type="ECO:0000256" key="13">
    <source>
        <dbReference type="SAM" id="MobiDB-lite"/>
    </source>
</evidence>
<dbReference type="Proteomes" id="UP000567293">
    <property type="component" value="Unassembled WGS sequence"/>
</dbReference>
<dbReference type="PANTHER" id="PTHR43371">
    <property type="entry name" value="VITAMIN B12-DEPENDENT RIBONUCLEOTIDE REDUCTASE"/>
    <property type="match status" value="1"/>
</dbReference>
<evidence type="ECO:0000259" key="15">
    <source>
        <dbReference type="Pfam" id="PF12637"/>
    </source>
</evidence>
<evidence type="ECO:0000256" key="7">
    <source>
        <dbReference type="ARBA" id="ARBA00022741"/>
    </source>
</evidence>
<dbReference type="EMBL" id="JACDQQ010000094">
    <property type="protein sequence ID" value="MBA0083538.1"/>
    <property type="molecule type" value="Genomic_DNA"/>
</dbReference>
<feature type="non-terminal residue" evidence="16">
    <location>
        <position position="1"/>
    </location>
</feature>
<comment type="catalytic activity">
    <reaction evidence="12">
        <text>a 2'-deoxyribonucleoside 5'-diphosphate + [thioredoxin]-disulfide + H2O = a ribonucleoside 5'-diphosphate + [thioredoxin]-dithiol</text>
        <dbReference type="Rhea" id="RHEA:23252"/>
        <dbReference type="Rhea" id="RHEA-COMP:10698"/>
        <dbReference type="Rhea" id="RHEA-COMP:10700"/>
        <dbReference type="ChEBI" id="CHEBI:15377"/>
        <dbReference type="ChEBI" id="CHEBI:29950"/>
        <dbReference type="ChEBI" id="CHEBI:50058"/>
        <dbReference type="ChEBI" id="CHEBI:57930"/>
        <dbReference type="ChEBI" id="CHEBI:73316"/>
        <dbReference type="EC" id="1.17.4.1"/>
    </reaction>
</comment>
<name>A0A7V8NLJ2_9BACT</name>
<gene>
    <name evidence="16" type="ORF">HRJ53_00940</name>
</gene>
<dbReference type="Pfam" id="PF02867">
    <property type="entry name" value="Ribonuc_red_lgC"/>
    <property type="match status" value="1"/>
</dbReference>
<accession>A0A7V8NLJ2</accession>
<dbReference type="Gene3D" id="3.20.70.20">
    <property type="match status" value="1"/>
</dbReference>
<dbReference type="Pfam" id="PF12637">
    <property type="entry name" value="TSCPD"/>
    <property type="match status" value="1"/>
</dbReference>
<dbReference type="PANTHER" id="PTHR43371:SF1">
    <property type="entry name" value="RIBONUCLEOSIDE-DIPHOSPHATE REDUCTASE"/>
    <property type="match status" value="1"/>
</dbReference>
<evidence type="ECO:0000256" key="12">
    <source>
        <dbReference type="ARBA" id="ARBA00047754"/>
    </source>
</evidence>
<dbReference type="AlphaFoldDB" id="A0A7V8NLJ2"/>
<dbReference type="GO" id="GO:0004748">
    <property type="term" value="F:ribonucleoside-diphosphate reductase activity, thioredoxin disulfide as acceptor"/>
    <property type="evidence" value="ECO:0007669"/>
    <property type="project" value="UniProtKB-EC"/>
</dbReference>
<evidence type="ECO:0000313" key="17">
    <source>
        <dbReference type="Proteomes" id="UP000567293"/>
    </source>
</evidence>
<dbReference type="InterPro" id="IPR024434">
    <property type="entry name" value="TSCPD_dom"/>
</dbReference>